<organism evidence="1 2">
    <name type="scientific">Variibacter gotjawalensis</name>
    <dbReference type="NCBI Taxonomy" id="1333996"/>
    <lineage>
        <taxon>Bacteria</taxon>
        <taxon>Pseudomonadati</taxon>
        <taxon>Pseudomonadota</taxon>
        <taxon>Alphaproteobacteria</taxon>
        <taxon>Hyphomicrobiales</taxon>
        <taxon>Nitrobacteraceae</taxon>
        <taxon>Variibacter</taxon>
    </lineage>
</organism>
<dbReference type="Pfam" id="PF11746">
    <property type="entry name" value="DUF3303"/>
    <property type="match status" value="1"/>
</dbReference>
<dbReference type="RefSeq" id="WP_096355631.1">
    <property type="nucleotide sequence ID" value="NZ_AP014946.1"/>
</dbReference>
<evidence type="ECO:0000313" key="2">
    <source>
        <dbReference type="Proteomes" id="UP000236884"/>
    </source>
</evidence>
<keyword evidence="2" id="KW-1185">Reference proteome</keyword>
<dbReference type="SUPFAM" id="SSF54909">
    <property type="entry name" value="Dimeric alpha+beta barrel"/>
    <property type="match status" value="1"/>
</dbReference>
<gene>
    <name evidence="1" type="ORF">GJW-30_1_02418</name>
</gene>
<dbReference type="AlphaFoldDB" id="A0A0S3PVC1"/>
<dbReference type="OrthoDB" id="8126911at2"/>
<dbReference type="InterPro" id="IPR021734">
    <property type="entry name" value="DUF3303"/>
</dbReference>
<sequence length="95" mass="10768">MLFLVISNPRPDRPSDMAATRQTFWPWIAKYQNVGVCRHVYARVGRGIIAVFDVPDNDTLHRILNEWADIVPAQFDTYPLIDSDAALKALAAQRS</sequence>
<dbReference type="Gene3D" id="3.30.70.1060">
    <property type="entry name" value="Dimeric alpha+beta barrel"/>
    <property type="match status" value="1"/>
</dbReference>
<reference evidence="1 2" key="1">
    <citation type="submission" date="2015-08" db="EMBL/GenBank/DDBJ databases">
        <title>Investigation of the bacterial diversity of lava forest soil.</title>
        <authorList>
            <person name="Lee J.S."/>
        </authorList>
    </citation>
    <scope>NUCLEOTIDE SEQUENCE [LARGE SCALE GENOMIC DNA]</scope>
    <source>
        <strain evidence="1 2">GJW-30</strain>
    </source>
</reference>
<protein>
    <recommendedName>
        <fullName evidence="3">Muconolactone isomerase domain-containing protein</fullName>
    </recommendedName>
</protein>
<proteinExistence type="predicted"/>
<dbReference type="Proteomes" id="UP000236884">
    <property type="component" value="Chromosome"/>
</dbReference>
<dbReference type="KEGG" id="vgo:GJW-30_1_02418"/>
<evidence type="ECO:0000313" key="1">
    <source>
        <dbReference type="EMBL" id="BAT59883.1"/>
    </source>
</evidence>
<dbReference type="EMBL" id="AP014946">
    <property type="protein sequence ID" value="BAT59883.1"/>
    <property type="molecule type" value="Genomic_DNA"/>
</dbReference>
<accession>A0A0S3PVC1</accession>
<name>A0A0S3PVC1_9BRAD</name>
<evidence type="ECO:0008006" key="3">
    <source>
        <dbReference type="Google" id="ProtNLM"/>
    </source>
</evidence>
<dbReference type="InterPro" id="IPR011008">
    <property type="entry name" value="Dimeric_a/b-barrel"/>
</dbReference>